<dbReference type="Gene3D" id="1.20.5.4770">
    <property type="match status" value="1"/>
</dbReference>
<sequence>MEDSSSGEPPLCPCGFWGSDKTLGLCSKCYQEKTAQKLDGPDLVRGSPVSCTQTKAGRSSKMDSNSKHCPSRSSADNLSKQPTCAEDQKDPATLPTSCATSSTAEDRTPSPGVEASGNRQSAAPSCGMEEIAASMTEGAAVVGKKGKEDSVAIPTLQTVDRTGGPSELSTASSGPPPSVGGESCANERLSGSDVPSPQAVASGSDKKSVDTKDEASALAAQSQPETTARGTKRSHDEMEKEEAGTPSPVKQKNKKRCFKCSCKLELAQREIGRCRCDRVFCSLHRLPELHGCDFDHKEEGRRDAREKMVKPTRHLGTSFRRLDQNS</sequence>
<dbReference type="InterPro" id="IPR035896">
    <property type="entry name" value="AN1-like_Znf"/>
</dbReference>
<evidence type="ECO:0000313" key="9">
    <source>
        <dbReference type="Proteomes" id="UP001374579"/>
    </source>
</evidence>
<evidence type="ECO:0000259" key="7">
    <source>
        <dbReference type="PROSITE" id="PS51039"/>
    </source>
</evidence>
<dbReference type="PANTHER" id="PTHR10634:SF67">
    <property type="entry name" value="AN1-TYPE ZINC FINGER PROTEIN 3"/>
    <property type="match status" value="1"/>
</dbReference>
<dbReference type="SMART" id="SM00259">
    <property type="entry name" value="ZnF_A20"/>
    <property type="match status" value="1"/>
</dbReference>
<dbReference type="SMART" id="SM00154">
    <property type="entry name" value="ZnF_AN1"/>
    <property type="match status" value="1"/>
</dbReference>
<feature type="compositionally biased region" description="Polar residues" evidence="5">
    <location>
        <begin position="94"/>
        <end position="103"/>
    </location>
</feature>
<reference evidence="8 9" key="1">
    <citation type="submission" date="2024-02" db="EMBL/GenBank/DDBJ databases">
        <title>Chromosome-scale genome assembly of the rough periwinkle Littorina saxatilis.</title>
        <authorList>
            <person name="De Jode A."/>
            <person name="Faria R."/>
            <person name="Formenti G."/>
            <person name="Sims Y."/>
            <person name="Smith T.P."/>
            <person name="Tracey A."/>
            <person name="Wood J.M.D."/>
            <person name="Zagrodzka Z.B."/>
            <person name="Johannesson K."/>
            <person name="Butlin R.K."/>
            <person name="Leder E.H."/>
        </authorList>
    </citation>
    <scope>NUCLEOTIDE SEQUENCE [LARGE SCALE GENOMIC DNA]</scope>
    <source>
        <strain evidence="8">Snail1</strain>
        <tissue evidence="8">Muscle</tissue>
    </source>
</reference>
<evidence type="ECO:0000313" key="8">
    <source>
        <dbReference type="EMBL" id="KAK7103648.1"/>
    </source>
</evidence>
<dbReference type="GO" id="GO:0008270">
    <property type="term" value="F:zinc ion binding"/>
    <property type="evidence" value="ECO:0007669"/>
    <property type="project" value="UniProtKB-KW"/>
</dbReference>
<comment type="caution">
    <text evidence="8">The sequence shown here is derived from an EMBL/GenBank/DDBJ whole genome shotgun (WGS) entry which is preliminary data.</text>
</comment>
<dbReference type="EMBL" id="JBAMIC010000008">
    <property type="protein sequence ID" value="KAK7103648.1"/>
    <property type="molecule type" value="Genomic_DNA"/>
</dbReference>
<dbReference type="InterPro" id="IPR000058">
    <property type="entry name" value="Znf_AN1"/>
</dbReference>
<dbReference type="PROSITE" id="PS51036">
    <property type="entry name" value="ZF_A20"/>
    <property type="match status" value="1"/>
</dbReference>
<dbReference type="Proteomes" id="UP001374579">
    <property type="component" value="Unassembled WGS sequence"/>
</dbReference>
<feature type="compositionally biased region" description="Basic and acidic residues" evidence="5">
    <location>
        <begin position="233"/>
        <end position="243"/>
    </location>
</feature>
<evidence type="ECO:0000256" key="3">
    <source>
        <dbReference type="ARBA" id="ARBA00022833"/>
    </source>
</evidence>
<keyword evidence="2 4" id="KW-0863">Zinc-finger</keyword>
<organism evidence="8 9">
    <name type="scientific">Littorina saxatilis</name>
    <dbReference type="NCBI Taxonomy" id="31220"/>
    <lineage>
        <taxon>Eukaryota</taxon>
        <taxon>Metazoa</taxon>
        <taxon>Spiralia</taxon>
        <taxon>Lophotrochozoa</taxon>
        <taxon>Mollusca</taxon>
        <taxon>Gastropoda</taxon>
        <taxon>Caenogastropoda</taxon>
        <taxon>Littorinimorpha</taxon>
        <taxon>Littorinoidea</taxon>
        <taxon>Littorinidae</taxon>
        <taxon>Littorina</taxon>
    </lineage>
</organism>
<evidence type="ECO:0000259" key="6">
    <source>
        <dbReference type="PROSITE" id="PS51036"/>
    </source>
</evidence>
<gene>
    <name evidence="8" type="ORF">V1264_018513</name>
</gene>
<protein>
    <recommendedName>
        <fullName evidence="10">AN1-type zinc finger protein 3</fullName>
    </recommendedName>
</protein>
<dbReference type="SUPFAM" id="SSF118310">
    <property type="entry name" value="AN1-like Zinc finger"/>
    <property type="match status" value="1"/>
</dbReference>
<dbReference type="Gene3D" id="4.10.1110.10">
    <property type="entry name" value="AN1-like Zinc finger"/>
    <property type="match status" value="1"/>
</dbReference>
<proteinExistence type="predicted"/>
<dbReference type="Pfam" id="PF01754">
    <property type="entry name" value="zf-A20"/>
    <property type="match status" value="1"/>
</dbReference>
<dbReference type="GO" id="GO:0003677">
    <property type="term" value="F:DNA binding"/>
    <property type="evidence" value="ECO:0007669"/>
    <property type="project" value="InterPro"/>
</dbReference>
<dbReference type="SUPFAM" id="SSF57716">
    <property type="entry name" value="Glucocorticoid receptor-like (DNA-binding domain)"/>
    <property type="match status" value="1"/>
</dbReference>
<keyword evidence="1" id="KW-0479">Metal-binding</keyword>
<feature type="compositionally biased region" description="Basic and acidic residues" evidence="5">
    <location>
        <begin position="204"/>
        <end position="215"/>
    </location>
</feature>
<feature type="compositionally biased region" description="Polar residues" evidence="5">
    <location>
        <begin position="67"/>
        <end position="82"/>
    </location>
</feature>
<name>A0AAN9BEE7_9CAEN</name>
<evidence type="ECO:0008006" key="10">
    <source>
        <dbReference type="Google" id="ProtNLM"/>
    </source>
</evidence>
<evidence type="ECO:0000256" key="4">
    <source>
        <dbReference type="PROSITE-ProRule" id="PRU00449"/>
    </source>
</evidence>
<evidence type="ECO:0000256" key="1">
    <source>
        <dbReference type="ARBA" id="ARBA00022723"/>
    </source>
</evidence>
<feature type="domain" description="AN1-type" evidence="7">
    <location>
        <begin position="251"/>
        <end position="300"/>
    </location>
</feature>
<dbReference type="InterPro" id="IPR050652">
    <property type="entry name" value="AN1_A20_ZnFinger"/>
</dbReference>
<accession>A0AAN9BEE7</accession>
<dbReference type="PANTHER" id="PTHR10634">
    <property type="entry name" value="AN1-TYPE ZINC FINGER PROTEIN"/>
    <property type="match status" value="1"/>
</dbReference>
<dbReference type="AlphaFoldDB" id="A0AAN9BEE7"/>
<feature type="compositionally biased region" description="Polar residues" evidence="5">
    <location>
        <begin position="219"/>
        <end position="229"/>
    </location>
</feature>
<dbReference type="InterPro" id="IPR002653">
    <property type="entry name" value="Znf_A20"/>
</dbReference>
<feature type="region of interest" description="Disordered" evidence="5">
    <location>
        <begin position="37"/>
        <end position="255"/>
    </location>
</feature>
<feature type="domain" description="A20-type" evidence="6">
    <location>
        <begin position="6"/>
        <end position="38"/>
    </location>
</feature>
<keyword evidence="9" id="KW-1185">Reference proteome</keyword>
<evidence type="ECO:0000256" key="5">
    <source>
        <dbReference type="SAM" id="MobiDB-lite"/>
    </source>
</evidence>
<dbReference type="PROSITE" id="PS51039">
    <property type="entry name" value="ZF_AN1"/>
    <property type="match status" value="1"/>
</dbReference>
<evidence type="ECO:0000256" key="2">
    <source>
        <dbReference type="ARBA" id="ARBA00022771"/>
    </source>
</evidence>
<keyword evidence="3" id="KW-0862">Zinc</keyword>